<evidence type="ECO:0000256" key="6">
    <source>
        <dbReference type="ARBA" id="ARBA00022723"/>
    </source>
</evidence>
<feature type="domain" description="E3 Ubiquitin ligase MUL1-like" evidence="14">
    <location>
        <begin position="83"/>
        <end position="212"/>
    </location>
</feature>
<dbReference type="Pfam" id="PF12483">
    <property type="entry name" value="GIDE"/>
    <property type="match status" value="1"/>
</dbReference>
<comment type="caution">
    <text evidence="15">The sequence shown here is derived from an EMBL/GenBank/DDBJ whole genome shotgun (WGS) entry which is preliminary data.</text>
</comment>
<evidence type="ECO:0000256" key="9">
    <source>
        <dbReference type="ARBA" id="ARBA00022833"/>
    </source>
</evidence>
<feature type="region of interest" description="Disordered" evidence="12">
    <location>
        <begin position="89"/>
        <end position="116"/>
    </location>
</feature>
<evidence type="ECO:0000256" key="4">
    <source>
        <dbReference type="ARBA" id="ARBA00022679"/>
    </source>
</evidence>
<keyword evidence="6" id="KW-0479">Metal-binding</keyword>
<dbReference type="GO" id="GO:0016020">
    <property type="term" value="C:membrane"/>
    <property type="evidence" value="ECO:0007669"/>
    <property type="project" value="UniProtKB-SubCell"/>
</dbReference>
<keyword evidence="10 13" id="KW-1133">Transmembrane helix</keyword>
<evidence type="ECO:0000313" key="16">
    <source>
        <dbReference type="Proteomes" id="UP001202674"/>
    </source>
</evidence>
<keyword evidence="7" id="KW-0863">Zinc-finger</keyword>
<evidence type="ECO:0000256" key="1">
    <source>
        <dbReference type="ARBA" id="ARBA00000900"/>
    </source>
</evidence>
<evidence type="ECO:0000256" key="3">
    <source>
        <dbReference type="ARBA" id="ARBA00012483"/>
    </source>
</evidence>
<reference evidence="15 16" key="1">
    <citation type="journal article" date="2022" name="Syst. Appl. Microbiol.">
        <title>Natronocalculus amylovorans gen. nov., sp. nov., and Natranaeroarchaeum aerophilus sp. nov., dominant culturable amylolytic natronoarchaea from hypersaline soda lakes in southwestern Siberia.</title>
        <authorList>
            <person name="Sorokin D.Y."/>
            <person name="Elcheninov A.G."/>
            <person name="Khizhniak T.V."/>
            <person name="Koenen M."/>
            <person name="Bale N.J."/>
            <person name="Damste J.S.S."/>
            <person name="Kublanov I.V."/>
        </authorList>
    </citation>
    <scope>NUCLEOTIDE SEQUENCE [LARGE SCALE GENOMIC DNA]</scope>
    <source>
        <strain evidence="15 16">AArc-St1-1</strain>
    </source>
</reference>
<feature type="transmembrane region" description="Helical" evidence="13">
    <location>
        <begin position="6"/>
        <end position="24"/>
    </location>
</feature>
<evidence type="ECO:0000256" key="2">
    <source>
        <dbReference type="ARBA" id="ARBA00004141"/>
    </source>
</evidence>
<evidence type="ECO:0000256" key="13">
    <source>
        <dbReference type="SAM" id="Phobius"/>
    </source>
</evidence>
<comment type="catalytic activity">
    <reaction evidence="1">
        <text>S-ubiquitinyl-[E2 ubiquitin-conjugating enzyme]-L-cysteine + [acceptor protein]-L-lysine = [E2 ubiquitin-conjugating enzyme]-L-cysteine + N(6)-ubiquitinyl-[acceptor protein]-L-lysine.</text>
        <dbReference type="EC" id="2.3.2.27"/>
    </reaction>
</comment>
<dbReference type="GO" id="GO:0008270">
    <property type="term" value="F:zinc ion binding"/>
    <property type="evidence" value="ECO:0007669"/>
    <property type="project" value="UniProtKB-KW"/>
</dbReference>
<feature type="transmembrane region" description="Helical" evidence="13">
    <location>
        <begin position="220"/>
        <end position="243"/>
    </location>
</feature>
<evidence type="ECO:0000256" key="8">
    <source>
        <dbReference type="ARBA" id="ARBA00022786"/>
    </source>
</evidence>
<keyword evidence="9" id="KW-0862">Zinc</keyword>
<evidence type="ECO:0000256" key="12">
    <source>
        <dbReference type="SAM" id="MobiDB-lite"/>
    </source>
</evidence>
<dbReference type="EMBL" id="JAKRVY010000001">
    <property type="protein sequence ID" value="MCL9812870.1"/>
    <property type="molecule type" value="Genomic_DNA"/>
</dbReference>
<evidence type="ECO:0000313" key="15">
    <source>
        <dbReference type="EMBL" id="MCL9812870.1"/>
    </source>
</evidence>
<keyword evidence="5 13" id="KW-0812">Transmembrane</keyword>
<sequence>MDVESLLIGSILVVIGIALLAFGGRKLRTLLRLRADDPVPIGDAPYEENPVEVEGTVETAPGEEPFESPFVERDCVAYEYKIEEKRRSGGRNKSSSWRTIESSEESQPFVLSDDSGRAHVIPDGADLSLESERQRDSLFSEYLPGNVSVGGGFSLGGFSLGGGRKRYTEERLDVGEEAYIYGEASHNAADVDADVTLSLGEEVPKFLISDTSAAGTHRRYLLSGGGLALLGVLLTIVGAIAIFGAL</sequence>
<dbReference type="EC" id="2.3.2.27" evidence="3"/>
<evidence type="ECO:0000259" key="14">
    <source>
        <dbReference type="Pfam" id="PF12483"/>
    </source>
</evidence>
<accession>A0AAE3FPS4</accession>
<proteinExistence type="predicted"/>
<dbReference type="Proteomes" id="UP001202674">
    <property type="component" value="Unassembled WGS sequence"/>
</dbReference>
<evidence type="ECO:0000256" key="5">
    <source>
        <dbReference type="ARBA" id="ARBA00022692"/>
    </source>
</evidence>
<evidence type="ECO:0000256" key="10">
    <source>
        <dbReference type="ARBA" id="ARBA00022989"/>
    </source>
</evidence>
<gene>
    <name evidence="15" type="ORF">AArcSt11_04290</name>
</gene>
<keyword evidence="16" id="KW-1185">Reference proteome</keyword>
<comment type="subcellular location">
    <subcellularLocation>
        <location evidence="2">Membrane</location>
        <topology evidence="2">Multi-pass membrane protein</topology>
    </subcellularLocation>
</comment>
<dbReference type="GO" id="GO:0016567">
    <property type="term" value="P:protein ubiquitination"/>
    <property type="evidence" value="ECO:0007669"/>
    <property type="project" value="InterPro"/>
</dbReference>
<protein>
    <recommendedName>
        <fullName evidence="3">RING-type E3 ubiquitin transferase</fullName>
        <ecNumber evidence="3">2.3.2.27</ecNumber>
    </recommendedName>
</protein>
<keyword evidence="11 13" id="KW-0472">Membrane</keyword>
<keyword evidence="8" id="KW-0833">Ubl conjugation pathway</keyword>
<dbReference type="RefSeq" id="WP_250594922.1">
    <property type="nucleotide sequence ID" value="NZ_JAKRVY010000001.1"/>
</dbReference>
<evidence type="ECO:0000256" key="7">
    <source>
        <dbReference type="ARBA" id="ARBA00022771"/>
    </source>
</evidence>
<dbReference type="InterPro" id="IPR022170">
    <property type="entry name" value="MUL1-like"/>
</dbReference>
<name>A0AAE3FPS4_9EURY</name>
<evidence type="ECO:0000256" key="11">
    <source>
        <dbReference type="ARBA" id="ARBA00023136"/>
    </source>
</evidence>
<keyword evidence="4" id="KW-0808">Transferase</keyword>
<dbReference type="AlphaFoldDB" id="A0AAE3FPS4"/>
<dbReference type="GO" id="GO:0061630">
    <property type="term" value="F:ubiquitin protein ligase activity"/>
    <property type="evidence" value="ECO:0007669"/>
    <property type="project" value="UniProtKB-EC"/>
</dbReference>
<organism evidence="15 16">
    <name type="scientific">Natranaeroarchaeum aerophilus</name>
    <dbReference type="NCBI Taxonomy" id="2917711"/>
    <lineage>
        <taxon>Archaea</taxon>
        <taxon>Methanobacteriati</taxon>
        <taxon>Methanobacteriota</taxon>
        <taxon>Stenosarchaea group</taxon>
        <taxon>Halobacteria</taxon>
        <taxon>Halobacteriales</taxon>
        <taxon>Natronoarchaeaceae</taxon>
        <taxon>Natranaeroarchaeum</taxon>
    </lineage>
</organism>